<dbReference type="Pfam" id="PF13454">
    <property type="entry name" value="NAD_binding_9"/>
    <property type="match status" value="1"/>
</dbReference>
<dbReference type="InterPro" id="IPR052189">
    <property type="entry name" value="L-asp_N-monooxygenase_NS-form"/>
</dbReference>
<gene>
    <name evidence="2" type="ORF">F5983_34775</name>
</gene>
<dbReference type="InterPro" id="IPR038732">
    <property type="entry name" value="HpyO/CreE_NAD-binding"/>
</dbReference>
<evidence type="ECO:0000313" key="3">
    <source>
        <dbReference type="Proteomes" id="UP000326907"/>
    </source>
</evidence>
<evidence type="ECO:0000259" key="1">
    <source>
        <dbReference type="Pfam" id="PF13454"/>
    </source>
</evidence>
<proteinExistence type="predicted"/>
<dbReference type="SUPFAM" id="SSF51905">
    <property type="entry name" value="FAD/NAD(P)-binding domain"/>
    <property type="match status" value="2"/>
</dbReference>
<feature type="domain" description="FAD-dependent urate hydroxylase HpyO/Asp monooxygenase CreE-like FAD/NAD(P)-binding" evidence="1">
    <location>
        <begin position="13"/>
        <end position="166"/>
    </location>
</feature>
<dbReference type="Proteomes" id="UP000326907">
    <property type="component" value="Unassembled WGS sequence"/>
</dbReference>
<organism evidence="2 3">
    <name type="scientific">Streptomyces arboris</name>
    <dbReference type="NCBI Taxonomy" id="2600619"/>
    <lineage>
        <taxon>Bacteria</taxon>
        <taxon>Bacillati</taxon>
        <taxon>Actinomycetota</taxon>
        <taxon>Actinomycetes</taxon>
        <taxon>Kitasatosporales</taxon>
        <taxon>Streptomycetaceae</taxon>
        <taxon>Streptomyces</taxon>
    </lineage>
</organism>
<name>A0A5N5ECE6_9ACTN</name>
<dbReference type="EMBL" id="VYUA01000063">
    <property type="protein sequence ID" value="KAB2588007.1"/>
    <property type="molecule type" value="Genomic_DNA"/>
</dbReference>
<protein>
    <recommendedName>
        <fullName evidence="1">FAD-dependent urate hydroxylase HpyO/Asp monooxygenase CreE-like FAD/NAD(P)-binding domain-containing protein</fullName>
    </recommendedName>
</protein>
<keyword evidence="3" id="KW-1185">Reference proteome</keyword>
<dbReference type="PANTHER" id="PTHR40254:SF1">
    <property type="entry name" value="BLR0577 PROTEIN"/>
    <property type="match status" value="1"/>
</dbReference>
<dbReference type="AlphaFoldDB" id="A0A5N5ECE6"/>
<comment type="caution">
    <text evidence="2">The sequence shown here is derived from an EMBL/GenBank/DDBJ whole genome shotgun (WGS) entry which is preliminary data.</text>
</comment>
<evidence type="ECO:0000313" key="2">
    <source>
        <dbReference type="EMBL" id="KAB2588007.1"/>
    </source>
</evidence>
<dbReference type="PANTHER" id="PTHR40254">
    <property type="entry name" value="BLR0577 PROTEIN"/>
    <property type="match status" value="1"/>
</dbReference>
<dbReference type="Gene3D" id="3.50.50.60">
    <property type="entry name" value="FAD/NAD(P)-binding domain"/>
    <property type="match status" value="1"/>
</dbReference>
<dbReference type="PROSITE" id="PS51257">
    <property type="entry name" value="PROKAR_LIPOPROTEIN"/>
    <property type="match status" value="1"/>
</dbReference>
<sequence>MRLERRAAMRICLVGGGTAAACLVMALARAFGSRDVDLVIVEPSDRLWRGSAYRMDRDEIVVNAPAAMMTLVPDDPGHAQRWLARQNGSGAPNSWTQEVFPPRHVYGRYLEESLAQTLDGLKAAGWRVTWLRRRAVSAAPSGDKAMVGLDDGSSVHCDHAALCVGNPSGYDPYRLTGHPSYIPRPYPAASALGNVPPSASVAVIGCGLTAVDAVLGLRAQRHQGRITMLSRDGILAAVRRPQQAGRPLVLTPQAVRKRLEGPFPPLRLAEVAAMAREEALLAGATPGQIAAELSLADWGVKRLRRQLADREDVRDVDWLQVATWALITTVHDWWPALPSSDRREFFLRYHRLWASFTSPMPAATAQTLLEMASSGQLHILRELEDVTPAKQEFVVRAHDRTMKADVVICAATAASAGRPATPAGAQDLTASLIRNGCARQHPDGGLCVEPETGRLLDPGGSPQHSLLALGYLTSGTHYYISGIPMLVWRSEAIAAALATGSPTGAAPASSDLLAP</sequence>
<dbReference type="InterPro" id="IPR036188">
    <property type="entry name" value="FAD/NAD-bd_sf"/>
</dbReference>
<reference evidence="2 3" key="1">
    <citation type="submission" date="2019-09" db="EMBL/GenBank/DDBJ databases">
        <authorList>
            <person name="Liu P."/>
        </authorList>
    </citation>
    <scope>NUCLEOTIDE SEQUENCE [LARGE SCALE GENOMIC DNA]</scope>
    <source>
        <strain evidence="2 3">TRM68085</strain>
    </source>
</reference>
<accession>A0A5N5ECE6</accession>